<evidence type="ECO:0000313" key="4">
    <source>
        <dbReference type="Proteomes" id="UP000654471"/>
    </source>
</evidence>
<keyword evidence="1" id="KW-0067">ATP-binding</keyword>
<organism evidence="3 4">
    <name type="scientific">Streptomyces albospinus</name>
    <dbReference type="NCBI Taxonomy" id="285515"/>
    <lineage>
        <taxon>Bacteria</taxon>
        <taxon>Bacillati</taxon>
        <taxon>Actinomycetota</taxon>
        <taxon>Actinomycetes</taxon>
        <taxon>Kitasatosporales</taxon>
        <taxon>Streptomycetaceae</taxon>
        <taxon>Streptomyces</taxon>
    </lineage>
</organism>
<dbReference type="InterPro" id="IPR040754">
    <property type="entry name" value="PreAtp-grasp"/>
</dbReference>
<reference evidence="4" key="1">
    <citation type="journal article" date="2019" name="Int. J. Syst. Evol. Microbiol.">
        <title>The Global Catalogue of Microorganisms (GCM) 10K type strain sequencing project: providing services to taxonomists for standard genome sequencing and annotation.</title>
        <authorList>
            <consortium name="The Broad Institute Genomics Platform"/>
            <consortium name="The Broad Institute Genome Sequencing Center for Infectious Disease"/>
            <person name="Wu L."/>
            <person name="Ma J."/>
        </authorList>
    </citation>
    <scope>NUCLEOTIDE SEQUENCE [LARGE SCALE GENOMIC DNA]</scope>
    <source>
        <strain evidence="4">JCM 3399</strain>
    </source>
</reference>
<name>A0ABQ2VNR2_9ACTN</name>
<accession>A0ABQ2VNR2</accession>
<dbReference type="SUPFAM" id="SSF56059">
    <property type="entry name" value="Glutathione synthetase ATP-binding domain-like"/>
    <property type="match status" value="1"/>
</dbReference>
<dbReference type="InterPro" id="IPR041356">
    <property type="entry name" value="PGM1_C"/>
</dbReference>
<dbReference type="Pfam" id="PF18604">
    <property type="entry name" value="PreAtp-grasp"/>
    <property type="match status" value="1"/>
</dbReference>
<evidence type="ECO:0000256" key="1">
    <source>
        <dbReference type="PROSITE-ProRule" id="PRU00409"/>
    </source>
</evidence>
<keyword evidence="1" id="KW-0547">Nucleotide-binding</keyword>
<dbReference type="Proteomes" id="UP000654471">
    <property type="component" value="Unassembled WGS sequence"/>
</dbReference>
<evidence type="ECO:0000313" key="3">
    <source>
        <dbReference type="EMBL" id="GGV02276.1"/>
    </source>
</evidence>
<dbReference type="InterPro" id="IPR011761">
    <property type="entry name" value="ATP-grasp"/>
</dbReference>
<comment type="caution">
    <text evidence="3">The sequence shown here is derived from an EMBL/GenBank/DDBJ whole genome shotgun (WGS) entry which is preliminary data.</text>
</comment>
<dbReference type="InterPro" id="IPR005479">
    <property type="entry name" value="CPAse_ATP-bd"/>
</dbReference>
<protein>
    <recommendedName>
        <fullName evidence="2">ATP-grasp domain-containing protein</fullName>
    </recommendedName>
</protein>
<feature type="domain" description="ATP-grasp" evidence="2">
    <location>
        <begin position="155"/>
        <end position="372"/>
    </location>
</feature>
<dbReference type="RefSeq" id="WP_189308474.1">
    <property type="nucleotide sequence ID" value="NZ_BMRP01000076.1"/>
</dbReference>
<dbReference type="PROSITE" id="PS50975">
    <property type="entry name" value="ATP_GRASP"/>
    <property type="match status" value="1"/>
</dbReference>
<evidence type="ECO:0000259" key="2">
    <source>
        <dbReference type="PROSITE" id="PS50975"/>
    </source>
</evidence>
<dbReference type="Pfam" id="PF18105">
    <property type="entry name" value="PGM1_C"/>
    <property type="match status" value="1"/>
</dbReference>
<sequence length="438" mass="47268">MSKLIIGNSFNDYLVGDLNSFDPLERTIGGNISLRLVWLAEPGDLVVLPQPVNPEFVAYVMDFKGIPADSVTILVPPPGEFGTDVLTTDRLTEPAFERRLLKEARACGVDQVLPYVFDTVVVRICEELGLDTSAPNLAFLKEGGCELLNSKSLFRLIAAGAGVATADGVATHSRRRAERFVLDQFALGRPVIVKQDFHQGGHGNEILAPSAGVTQIGAGALTVLDRPGALASHLAQRWPVYSNDERNKVVIEHYVPDSIPVGAEVEINDTGATVYHVGEMRMTPVFDGVVLPGETTTKAQREEFRAATERLGKAIQALGYRGLINIDGIVSPDGEVRFTEYNGRLGGTTHLHWLGLTVAGEDYPDRAVFVSNNDWQVASFTAAIAELRAQGLAYDAERSSGVVITCDHTQQSGAIEYCVVGPDSESVAHTEAALKNLF</sequence>
<dbReference type="Gene3D" id="3.30.470.20">
    <property type="entry name" value="ATP-grasp fold, B domain"/>
    <property type="match status" value="1"/>
</dbReference>
<dbReference type="EMBL" id="BMRP01000076">
    <property type="protein sequence ID" value="GGV02276.1"/>
    <property type="molecule type" value="Genomic_DNA"/>
</dbReference>
<gene>
    <name evidence="3" type="ORF">GCM10010211_82030</name>
</gene>
<dbReference type="Pfam" id="PF02786">
    <property type="entry name" value="CPSase_L_D2"/>
    <property type="match status" value="1"/>
</dbReference>
<proteinExistence type="predicted"/>
<keyword evidence="4" id="KW-1185">Reference proteome</keyword>